<gene>
    <name evidence="1" type="ORF">BU25DRAFT_420077</name>
</gene>
<accession>A0ACB6S6E4</accession>
<dbReference type="EMBL" id="MU006709">
    <property type="protein sequence ID" value="KAF2629840.1"/>
    <property type="molecule type" value="Genomic_DNA"/>
</dbReference>
<name>A0ACB6S6E4_9PLEO</name>
<keyword evidence="2" id="KW-1185">Reference proteome</keyword>
<dbReference type="Proteomes" id="UP000799754">
    <property type="component" value="Unassembled WGS sequence"/>
</dbReference>
<reference evidence="1" key="1">
    <citation type="journal article" date="2020" name="Stud. Mycol.">
        <title>101 Dothideomycetes genomes: a test case for predicting lifestyles and emergence of pathogens.</title>
        <authorList>
            <person name="Haridas S."/>
            <person name="Albert R."/>
            <person name="Binder M."/>
            <person name="Bloem J."/>
            <person name="Labutti K."/>
            <person name="Salamov A."/>
            <person name="Andreopoulos B."/>
            <person name="Baker S."/>
            <person name="Barry K."/>
            <person name="Bills G."/>
            <person name="Bluhm B."/>
            <person name="Cannon C."/>
            <person name="Castanera R."/>
            <person name="Culley D."/>
            <person name="Daum C."/>
            <person name="Ezra D."/>
            <person name="Gonzalez J."/>
            <person name="Henrissat B."/>
            <person name="Kuo A."/>
            <person name="Liang C."/>
            <person name="Lipzen A."/>
            <person name="Lutzoni F."/>
            <person name="Magnuson J."/>
            <person name="Mondo S."/>
            <person name="Nolan M."/>
            <person name="Ohm R."/>
            <person name="Pangilinan J."/>
            <person name="Park H.-J."/>
            <person name="Ramirez L."/>
            <person name="Alfaro M."/>
            <person name="Sun H."/>
            <person name="Tritt A."/>
            <person name="Yoshinaga Y."/>
            <person name="Zwiers L.-H."/>
            <person name="Turgeon B."/>
            <person name="Goodwin S."/>
            <person name="Spatafora J."/>
            <person name="Crous P."/>
            <person name="Grigoriev I."/>
        </authorList>
    </citation>
    <scope>NUCLEOTIDE SEQUENCE</scope>
    <source>
        <strain evidence="1">CBS 525.71</strain>
    </source>
</reference>
<evidence type="ECO:0000313" key="2">
    <source>
        <dbReference type="Proteomes" id="UP000799754"/>
    </source>
</evidence>
<protein>
    <submittedName>
        <fullName evidence="1">Uncharacterized protein</fullName>
    </submittedName>
</protein>
<evidence type="ECO:0000313" key="1">
    <source>
        <dbReference type="EMBL" id="KAF2629840.1"/>
    </source>
</evidence>
<comment type="caution">
    <text evidence="1">The sequence shown here is derived from an EMBL/GenBank/DDBJ whole genome shotgun (WGS) entry which is preliminary data.</text>
</comment>
<sequence length="301" mass="33784">MPTAPLTPEPTPAKSLATKAAAAVKPPDALLLTPTRPKRARKAAPVHVPECEKTGNDHPRNSLYFPQLTDLSVQLAGVFRHLSLDYINVATYNKTDTLLARRLLERDVKEYRKRIATGSARVQQNTVLRALILFSSCSHHATQYLEHSADDRIAWLTQLNTEGVWLKPLWEKDAATRMVGLMEQNNQDLSMFCPLEVVYSVVYNSYFLMLFARSSDSTNSMPESRIFTFTDNLTERRLAPIRSPNPLGTTAYVHLGAHLIKAPEQTESKNKYTPEHNWIVRKPRSTPSEQATTPQSTTGSS</sequence>
<organism evidence="1 2">
    <name type="scientific">Macroventuria anomochaeta</name>
    <dbReference type="NCBI Taxonomy" id="301207"/>
    <lineage>
        <taxon>Eukaryota</taxon>
        <taxon>Fungi</taxon>
        <taxon>Dikarya</taxon>
        <taxon>Ascomycota</taxon>
        <taxon>Pezizomycotina</taxon>
        <taxon>Dothideomycetes</taxon>
        <taxon>Pleosporomycetidae</taxon>
        <taxon>Pleosporales</taxon>
        <taxon>Pleosporineae</taxon>
        <taxon>Didymellaceae</taxon>
        <taxon>Macroventuria</taxon>
    </lineage>
</organism>
<proteinExistence type="predicted"/>